<dbReference type="EMBL" id="FIIE01000020">
    <property type="protein sequence ID" value="CYV99929.1"/>
    <property type="molecule type" value="Genomic_DNA"/>
</dbReference>
<protein>
    <submittedName>
        <fullName evidence="2">Uncharacterized protein</fullName>
    </submittedName>
</protein>
<sequence length="65" mass="7691">MKTAKEIKAELKKQGFDTKGIKIKVEKFYKFIWVTLPSVEIKNEIEKVICEYTGLKPYEMQISDY</sequence>
<proteinExistence type="predicted"/>
<dbReference type="RefSeq" id="WP_044674569.1">
    <property type="nucleotide sequence ID" value="NZ_CECW01000122.1"/>
</dbReference>
<gene>
    <name evidence="1" type="ORF">ERS132442_01960</name>
    <name evidence="2" type="ORF">ERS132452_02114</name>
</gene>
<dbReference type="Proteomes" id="UP000070960">
    <property type="component" value="Unassembled WGS sequence"/>
</dbReference>
<evidence type="ECO:0000313" key="2">
    <source>
        <dbReference type="EMBL" id="CYW25891.1"/>
    </source>
</evidence>
<organism evidence="2 4">
    <name type="scientific">Streptococcus suis</name>
    <dbReference type="NCBI Taxonomy" id="1307"/>
    <lineage>
        <taxon>Bacteria</taxon>
        <taxon>Bacillati</taxon>
        <taxon>Bacillota</taxon>
        <taxon>Bacilli</taxon>
        <taxon>Lactobacillales</taxon>
        <taxon>Streptococcaceae</taxon>
        <taxon>Streptococcus</taxon>
    </lineage>
</organism>
<reference evidence="3 4" key="1">
    <citation type="submission" date="2016-02" db="EMBL/GenBank/DDBJ databases">
        <authorList>
            <consortium name="Pathogen Informatics"/>
        </authorList>
    </citation>
    <scope>NUCLEOTIDE SEQUENCE [LARGE SCALE GENOMIC DNA]</scope>
    <source>
        <strain evidence="1 3">LSS80</strain>
        <strain evidence="2 4">LSS90</strain>
    </source>
</reference>
<name>A0A0Z8NEA9_STRSU</name>
<dbReference type="Proteomes" id="UP000071765">
    <property type="component" value="Unassembled WGS sequence"/>
</dbReference>
<evidence type="ECO:0000313" key="4">
    <source>
        <dbReference type="Proteomes" id="UP000071765"/>
    </source>
</evidence>
<dbReference type="AlphaFoldDB" id="A0A0Z8NEA9"/>
<accession>A0A0Z8NEA9</accession>
<dbReference type="EMBL" id="FIIN01000020">
    <property type="protein sequence ID" value="CYW25891.1"/>
    <property type="molecule type" value="Genomic_DNA"/>
</dbReference>
<evidence type="ECO:0000313" key="1">
    <source>
        <dbReference type="EMBL" id="CYV99929.1"/>
    </source>
</evidence>
<evidence type="ECO:0000313" key="3">
    <source>
        <dbReference type="Proteomes" id="UP000070960"/>
    </source>
</evidence>